<evidence type="ECO:0000256" key="1">
    <source>
        <dbReference type="SAM" id="Phobius"/>
    </source>
</evidence>
<reference evidence="2 3" key="1">
    <citation type="submission" date="2016-10" db="EMBL/GenBank/DDBJ databases">
        <authorList>
            <person name="de Groot N.N."/>
        </authorList>
    </citation>
    <scope>NUCLEOTIDE SEQUENCE [LARGE SCALE GENOMIC DNA]</scope>
    <source>
        <strain evidence="2 3">Vu-144</strain>
    </source>
</reference>
<evidence type="ECO:0000313" key="3">
    <source>
        <dbReference type="Proteomes" id="UP000199041"/>
    </source>
</evidence>
<keyword evidence="1" id="KW-1133">Transmembrane helix</keyword>
<organism evidence="2 3">
    <name type="scientific">Arachidicoccus rhizosphaerae</name>
    <dbReference type="NCBI Taxonomy" id="551991"/>
    <lineage>
        <taxon>Bacteria</taxon>
        <taxon>Pseudomonadati</taxon>
        <taxon>Bacteroidota</taxon>
        <taxon>Chitinophagia</taxon>
        <taxon>Chitinophagales</taxon>
        <taxon>Chitinophagaceae</taxon>
        <taxon>Arachidicoccus</taxon>
    </lineage>
</organism>
<proteinExistence type="predicted"/>
<sequence>MKEKLNNNTRKVVFLKILSIFAVRYIVSVSKL</sequence>
<keyword evidence="3" id="KW-1185">Reference proteome</keyword>
<feature type="transmembrane region" description="Helical" evidence="1">
    <location>
        <begin position="12"/>
        <end position="30"/>
    </location>
</feature>
<name>A0A1H4ADD3_9BACT</name>
<dbReference type="AlphaFoldDB" id="A0A1H4ADD3"/>
<protein>
    <submittedName>
        <fullName evidence="2">Uncharacterized protein</fullName>
    </submittedName>
</protein>
<evidence type="ECO:0000313" key="2">
    <source>
        <dbReference type="EMBL" id="SEA33768.1"/>
    </source>
</evidence>
<keyword evidence="1" id="KW-0812">Transmembrane</keyword>
<dbReference type="EMBL" id="FNQY01000014">
    <property type="protein sequence ID" value="SEA33768.1"/>
    <property type="molecule type" value="Genomic_DNA"/>
</dbReference>
<gene>
    <name evidence="2" type="ORF">SAMN05192529_11443</name>
</gene>
<dbReference type="Proteomes" id="UP000199041">
    <property type="component" value="Unassembled WGS sequence"/>
</dbReference>
<accession>A0A1H4ADD3</accession>
<keyword evidence="1" id="KW-0472">Membrane</keyword>